<evidence type="ECO:0000256" key="4">
    <source>
        <dbReference type="ARBA" id="ARBA00022692"/>
    </source>
</evidence>
<keyword evidence="6 10" id="KW-1133">Transmembrane helix</keyword>
<dbReference type="GO" id="GO:0004984">
    <property type="term" value="F:olfactory receptor activity"/>
    <property type="evidence" value="ECO:0007669"/>
    <property type="project" value="InterPro"/>
</dbReference>
<evidence type="ECO:0000256" key="1">
    <source>
        <dbReference type="ARBA" id="ARBA00004651"/>
    </source>
</evidence>
<dbReference type="GO" id="GO:0007165">
    <property type="term" value="P:signal transduction"/>
    <property type="evidence" value="ECO:0007669"/>
    <property type="project" value="UniProtKB-KW"/>
</dbReference>
<dbReference type="InterPro" id="IPR004117">
    <property type="entry name" value="7tm6_olfct_rcpt"/>
</dbReference>
<reference evidence="11" key="2">
    <citation type="submission" date="2015-08" db="EMBL/GenBank/DDBJ databases">
        <authorList>
            <person name="Babu N.S."/>
            <person name="Beckwith C.J."/>
            <person name="Beseler K.G."/>
            <person name="Brison A."/>
            <person name="Carone J.V."/>
            <person name="Caskin T.P."/>
            <person name="Diamond M."/>
            <person name="Durham M.E."/>
            <person name="Foxe J.M."/>
            <person name="Go M."/>
            <person name="Henderson B.A."/>
            <person name="Jones I.B."/>
            <person name="McGettigan J.A."/>
            <person name="Micheletti S.J."/>
            <person name="Nasrallah M.E."/>
            <person name="Ortiz D."/>
            <person name="Piller C.R."/>
            <person name="Privatt S.R."/>
            <person name="Schneider S.L."/>
            <person name="Sharp S."/>
            <person name="Smith T.C."/>
            <person name="Stanton J.D."/>
            <person name="Ullery H.E."/>
            <person name="Wilson R.J."/>
            <person name="Serrano M.G."/>
            <person name="Buck G."/>
            <person name="Lee V."/>
            <person name="Wang Y."/>
            <person name="Carvalho R."/>
            <person name="Voegtly L."/>
            <person name="Shi R."/>
            <person name="Duckworth R."/>
            <person name="Johnson A."/>
            <person name="Loviza R."/>
            <person name="Walstead R."/>
            <person name="Shah Z."/>
            <person name="Kiflezghi M."/>
            <person name="Wade K."/>
            <person name="Ball S.L."/>
            <person name="Bradley K.W."/>
            <person name="Asai D.J."/>
            <person name="Bowman C.A."/>
            <person name="Russell D.A."/>
            <person name="Pope W.H."/>
            <person name="Jacobs-Sera D."/>
            <person name="Hendrix R.W."/>
            <person name="Hatfull G.F."/>
        </authorList>
    </citation>
    <scope>NUCLEOTIDE SEQUENCE</scope>
</reference>
<evidence type="ECO:0000256" key="2">
    <source>
        <dbReference type="ARBA" id="ARBA00022475"/>
    </source>
</evidence>
<comment type="similarity">
    <text evidence="10">Belongs to the insect chemoreceptor superfamily. Heteromeric odorant receptor channel (TC 1.A.69) family.</text>
</comment>
<proteinExistence type="evidence at transcript level"/>
<evidence type="ECO:0000256" key="3">
    <source>
        <dbReference type="ARBA" id="ARBA00022606"/>
    </source>
</evidence>
<organism evidence="11">
    <name type="scientific">Colaphellus bowringi</name>
    <dbReference type="NCBI Taxonomy" id="561076"/>
    <lineage>
        <taxon>Eukaryota</taxon>
        <taxon>Metazoa</taxon>
        <taxon>Ecdysozoa</taxon>
        <taxon>Arthropoda</taxon>
        <taxon>Hexapoda</taxon>
        <taxon>Insecta</taxon>
        <taxon>Pterygota</taxon>
        <taxon>Neoptera</taxon>
        <taxon>Endopterygota</taxon>
        <taxon>Coleoptera</taxon>
        <taxon>Polyphaga</taxon>
        <taxon>Cucujiformia</taxon>
        <taxon>Chrysomeloidea</taxon>
        <taxon>Chrysomelidae</taxon>
        <taxon>Chrysomelinae</taxon>
        <taxon>Chrysomelini</taxon>
        <taxon>Colaphellus</taxon>
    </lineage>
</organism>
<dbReference type="GO" id="GO:0005886">
    <property type="term" value="C:plasma membrane"/>
    <property type="evidence" value="ECO:0007669"/>
    <property type="project" value="UniProtKB-SubCell"/>
</dbReference>
<evidence type="ECO:0000256" key="9">
    <source>
        <dbReference type="ARBA" id="ARBA00023224"/>
    </source>
</evidence>
<feature type="transmembrane region" description="Helical" evidence="10">
    <location>
        <begin position="135"/>
        <end position="155"/>
    </location>
</feature>
<protein>
    <recommendedName>
        <fullName evidence="10">Odorant receptor</fullName>
    </recommendedName>
</protein>
<evidence type="ECO:0000256" key="5">
    <source>
        <dbReference type="ARBA" id="ARBA00022725"/>
    </source>
</evidence>
<feature type="transmembrane region" description="Helical" evidence="10">
    <location>
        <begin position="42"/>
        <end position="60"/>
    </location>
</feature>
<dbReference type="Pfam" id="PF02949">
    <property type="entry name" value="7tm_6"/>
    <property type="match status" value="1"/>
</dbReference>
<feature type="transmembrane region" description="Helical" evidence="10">
    <location>
        <begin position="354"/>
        <end position="375"/>
    </location>
</feature>
<comment type="subcellular location">
    <subcellularLocation>
        <location evidence="1 10">Cell membrane</location>
        <topology evidence="1 10">Multi-pass membrane protein</topology>
    </subcellularLocation>
</comment>
<evidence type="ECO:0000256" key="8">
    <source>
        <dbReference type="ARBA" id="ARBA00023170"/>
    </source>
</evidence>
<feature type="transmembrane region" description="Helical" evidence="10">
    <location>
        <begin position="292"/>
        <end position="310"/>
    </location>
</feature>
<dbReference type="EMBL" id="KT381554">
    <property type="protein sequence ID" value="ALR72560.1"/>
    <property type="molecule type" value="mRNA"/>
</dbReference>
<evidence type="ECO:0000256" key="6">
    <source>
        <dbReference type="ARBA" id="ARBA00022989"/>
    </source>
</evidence>
<keyword evidence="9 10" id="KW-0807">Transducer</keyword>
<feature type="transmembrane region" description="Helical" evidence="10">
    <location>
        <begin position="72"/>
        <end position="94"/>
    </location>
</feature>
<evidence type="ECO:0000256" key="10">
    <source>
        <dbReference type="RuleBase" id="RU351113"/>
    </source>
</evidence>
<name>A0A0S3J3F5_9CUCU</name>
<dbReference type="GO" id="GO:0005549">
    <property type="term" value="F:odorant binding"/>
    <property type="evidence" value="ECO:0007669"/>
    <property type="project" value="InterPro"/>
</dbReference>
<keyword evidence="8 10" id="KW-0675">Receptor</keyword>
<feature type="transmembrane region" description="Helical" evidence="10">
    <location>
        <begin position="261"/>
        <end position="280"/>
    </location>
</feature>
<reference evidence="11" key="1">
    <citation type="journal article" date="2015" name="BMC Genomics">
        <title>Candidate chemosensory genes identified in Colaphellus bowringi by antennal transcriptome analysis.</title>
        <authorList>
            <person name="Li X.M."/>
            <person name="Zhu X.Y."/>
            <person name="Wang Z.Q."/>
            <person name="Wang Y."/>
            <person name="He P."/>
            <person name="Chen G."/>
            <person name="Sun L."/>
            <person name="Deng D.G."/>
            <person name="Zhang Y.N."/>
        </authorList>
    </citation>
    <scope>NUCLEOTIDE SEQUENCE</scope>
</reference>
<keyword evidence="4 10" id="KW-0812">Transmembrane</keyword>
<keyword evidence="3 10" id="KW-0716">Sensory transduction</keyword>
<dbReference type="PANTHER" id="PTHR21137">
    <property type="entry name" value="ODORANT RECEPTOR"/>
    <property type="match status" value="1"/>
</dbReference>
<evidence type="ECO:0000313" key="11">
    <source>
        <dbReference type="EMBL" id="ALR72560.1"/>
    </source>
</evidence>
<keyword evidence="7 10" id="KW-0472">Membrane</keyword>
<keyword evidence="5 10" id="KW-0552">Olfaction</keyword>
<keyword evidence="2" id="KW-1003">Cell membrane</keyword>
<accession>A0A0S3J3F5</accession>
<evidence type="ECO:0000256" key="7">
    <source>
        <dbReference type="ARBA" id="ARBA00023136"/>
    </source>
</evidence>
<sequence>MKEVHFKNTVLNFYEFYNTDFKLLKFFGIWIPDSSNSKFHKIYFIVINFVFCAIFNLAQVSNLLHEINNLKNLAACGYVVAIACMANVRSYYFLKNREEFLYLIRSLNDSHFQPESEDQICSAKKSLRFYSKVKMIVSILCTITVFISMSTPVFYKKNELNLPFASWYPFDVSSYPIYQIAYVHQCISVIYVTSINTYVDIIMAGFNTFIGIQCDLLCSRLYNISKDHSSEENETTLLDCIRHHKLIVRFANNTEILFNRIYLGQFIACTSALCMALFLLTLHQESRFESSFLVFYLTAIFSLLFIPCWFSSEMQGKSENIPEAAYSCNWVTASKLFKKDLIFFILRAQKPLKFYAVGFFQISVETFVLIVRSSFSYYTVLNNMIMKEG</sequence>
<dbReference type="AlphaFoldDB" id="A0A0S3J3F5"/>
<feature type="transmembrane region" description="Helical" evidence="10">
    <location>
        <begin position="175"/>
        <end position="193"/>
    </location>
</feature>
<dbReference type="PANTHER" id="PTHR21137:SF35">
    <property type="entry name" value="ODORANT RECEPTOR 19A-RELATED"/>
    <property type="match status" value="1"/>
</dbReference>